<dbReference type="PRINTS" id="PR00411">
    <property type="entry name" value="PNDRDTASEI"/>
</dbReference>
<dbReference type="InterPro" id="IPR004792">
    <property type="entry name" value="BaiN-like"/>
</dbReference>
<dbReference type="Pfam" id="PF22780">
    <property type="entry name" value="HI0933_like_1st"/>
    <property type="match status" value="1"/>
</dbReference>
<dbReference type="Pfam" id="PF03486">
    <property type="entry name" value="HI0933_like"/>
    <property type="match status" value="1"/>
</dbReference>
<keyword evidence="7" id="KW-1185">Reference proteome</keyword>
<comment type="caution">
    <text evidence="6">The sequence shown here is derived from an EMBL/GenBank/DDBJ whole genome shotgun (WGS) entry which is preliminary data.</text>
</comment>
<dbReference type="InterPro" id="IPR036188">
    <property type="entry name" value="FAD/NAD-bd_sf"/>
</dbReference>
<dbReference type="RefSeq" id="WP_377510617.1">
    <property type="nucleotide sequence ID" value="NZ_JBHULU010000021.1"/>
</dbReference>
<feature type="domain" description="RsdA/BaiN/AoA(So)-like insert" evidence="5">
    <location>
        <begin position="189"/>
        <end position="350"/>
    </location>
</feature>
<evidence type="ECO:0000256" key="2">
    <source>
        <dbReference type="ARBA" id="ARBA00022630"/>
    </source>
</evidence>
<evidence type="ECO:0000259" key="5">
    <source>
        <dbReference type="Pfam" id="PF22780"/>
    </source>
</evidence>
<keyword evidence="3" id="KW-0274">FAD</keyword>
<dbReference type="Gene3D" id="3.50.50.60">
    <property type="entry name" value="FAD/NAD(P)-binding domain"/>
    <property type="match status" value="1"/>
</dbReference>
<dbReference type="Gene3D" id="1.10.8.260">
    <property type="entry name" value="HI0933 insert domain-like"/>
    <property type="match status" value="1"/>
</dbReference>
<dbReference type="PRINTS" id="PR00368">
    <property type="entry name" value="FADPNR"/>
</dbReference>
<evidence type="ECO:0000259" key="4">
    <source>
        <dbReference type="Pfam" id="PF03486"/>
    </source>
</evidence>
<evidence type="ECO:0000313" key="6">
    <source>
        <dbReference type="EMBL" id="MFD2515587.1"/>
    </source>
</evidence>
<comment type="cofactor">
    <cofactor evidence="1">
        <name>FAD</name>
        <dbReference type="ChEBI" id="CHEBI:57692"/>
    </cofactor>
</comment>
<dbReference type="InterPro" id="IPR057661">
    <property type="entry name" value="RsdA/BaiN/AoA(So)_Rossmann"/>
</dbReference>
<dbReference type="Proteomes" id="UP001597544">
    <property type="component" value="Unassembled WGS sequence"/>
</dbReference>
<dbReference type="SUPFAM" id="SSF160996">
    <property type="entry name" value="HI0933 insert domain-like"/>
    <property type="match status" value="1"/>
</dbReference>
<dbReference type="Gene3D" id="2.40.30.10">
    <property type="entry name" value="Translation factors"/>
    <property type="match status" value="1"/>
</dbReference>
<dbReference type="EMBL" id="JBHULU010000021">
    <property type="protein sequence ID" value="MFD2515587.1"/>
    <property type="molecule type" value="Genomic_DNA"/>
</dbReference>
<dbReference type="PANTHER" id="PTHR42887:SF2">
    <property type="entry name" value="OS12G0638800 PROTEIN"/>
    <property type="match status" value="1"/>
</dbReference>
<name>A0ABW5IPK0_9BACT</name>
<protein>
    <submittedName>
        <fullName evidence="6">NAD(P)/FAD-dependent oxidoreductase</fullName>
    </submittedName>
</protein>
<evidence type="ECO:0000256" key="1">
    <source>
        <dbReference type="ARBA" id="ARBA00001974"/>
    </source>
</evidence>
<evidence type="ECO:0000256" key="3">
    <source>
        <dbReference type="ARBA" id="ARBA00022827"/>
    </source>
</evidence>
<dbReference type="InterPro" id="IPR023166">
    <property type="entry name" value="BaiN-like_dom_sf"/>
</dbReference>
<accession>A0ABW5IPK0</accession>
<evidence type="ECO:0000313" key="7">
    <source>
        <dbReference type="Proteomes" id="UP001597544"/>
    </source>
</evidence>
<dbReference type="NCBIfam" id="TIGR00275">
    <property type="entry name" value="aminoacetone oxidase family FAD-binding enzyme"/>
    <property type="match status" value="1"/>
</dbReference>
<sequence>MKVVVIGGGAAGFFGAITCAQANPEAHVLLLEKSNKLLAKVRVSGGGRCNVTHHCFIPTVFSQNYPRGAKQLKEAFKKFGASETIAWFRKRGVELKAESDGRMFPITDNSETIIDCLMQEARRTGVLIRTGSGVERVKKDSSKNEGFILQLSNGESIEADKVLISTGGNPKATGYNWLRELGHTIQEPVPSLFTFNVPESALKELQGISVPNARVRIAGQKLEYEGPLLITHWGYSGPAVLKLSAWGARHFHEQNYDFTALINWVPEHTEESLREHLQSYRMAHPKKVVSTNPLFGLPQRLWKALTILADIPEQIIWAELPGKNTNKLVEALHRGPFEVKGKTTFKEEFVTCGGVELSQVNMKTMESRVQPGVYFAGEVLDIDGITGGFNFQAAWTTGYLAGISMALERDMG</sequence>
<dbReference type="InterPro" id="IPR055178">
    <property type="entry name" value="RsdA/BaiN/AoA(So)-like_dom"/>
</dbReference>
<dbReference type="SUPFAM" id="SSF51905">
    <property type="entry name" value="FAD/NAD(P)-binding domain"/>
    <property type="match status" value="1"/>
</dbReference>
<reference evidence="7" key="1">
    <citation type="journal article" date="2019" name="Int. J. Syst. Evol. Microbiol.">
        <title>The Global Catalogue of Microorganisms (GCM) 10K type strain sequencing project: providing services to taxonomists for standard genome sequencing and annotation.</title>
        <authorList>
            <consortium name="The Broad Institute Genomics Platform"/>
            <consortium name="The Broad Institute Genome Sequencing Center for Infectious Disease"/>
            <person name="Wu L."/>
            <person name="Ma J."/>
        </authorList>
    </citation>
    <scope>NUCLEOTIDE SEQUENCE [LARGE SCALE GENOMIC DNA]</scope>
    <source>
        <strain evidence="7">KCTC 42498</strain>
    </source>
</reference>
<keyword evidence="2" id="KW-0285">Flavoprotein</keyword>
<gene>
    <name evidence="6" type="ORF">ACFSRY_17065</name>
</gene>
<feature type="domain" description="RsdA/BaiN/AoA(So)-like Rossmann fold-like" evidence="4">
    <location>
        <begin position="2"/>
        <end position="402"/>
    </location>
</feature>
<proteinExistence type="predicted"/>
<dbReference type="PANTHER" id="PTHR42887">
    <property type="entry name" value="OS12G0638800 PROTEIN"/>
    <property type="match status" value="1"/>
</dbReference>
<organism evidence="6 7">
    <name type="scientific">Pontibacter locisalis</name>
    <dbReference type="NCBI Taxonomy" id="1719035"/>
    <lineage>
        <taxon>Bacteria</taxon>
        <taxon>Pseudomonadati</taxon>
        <taxon>Bacteroidota</taxon>
        <taxon>Cytophagia</taxon>
        <taxon>Cytophagales</taxon>
        <taxon>Hymenobacteraceae</taxon>
        <taxon>Pontibacter</taxon>
    </lineage>
</organism>